<reference evidence="8 9" key="1">
    <citation type="submission" date="2019-02" db="EMBL/GenBank/DDBJ databases">
        <title>Genomic Encyclopedia of Type Strains, Phase IV (KMG-IV): sequencing the most valuable type-strain genomes for metagenomic binning, comparative biology and taxonomic classification.</title>
        <authorList>
            <person name="Goeker M."/>
        </authorList>
    </citation>
    <scope>NUCLEOTIDE SEQUENCE [LARGE SCALE GENOMIC DNA]</scope>
    <source>
        <strain evidence="8 9">DSM 105135</strain>
    </source>
</reference>
<evidence type="ECO:0000256" key="4">
    <source>
        <dbReference type="ARBA" id="ARBA00023136"/>
    </source>
</evidence>
<dbReference type="OrthoDB" id="7616984at2"/>
<sequence>MKHFLLAVCVAGQLTMTANAMPTDAELEQSLQGNPEWRVNQAEAELSGIEADLQQSSPHEWQTGGTLQQRQLSTGGSTGEWTWRLERGWRLPGKGRLDRDIAASMREQAGYRRLDGVRTLKEEALGLWFDWAEAKARRALLVRQLQEYSQLLDKTSRLVRSGELSQRDQVQLQAEMARLQVQERESDRQEQMAEETLAHHYPGLMRIKDAGLPTPEAALPGEERMQQILLAQPAVKAVRSQVRTDTLRTDRASAERLPDPVLGVFTARDGLPVERVVGVSVSVPLGGERRRILTREAQARLAQTEARQAAEMKMQEHELDQLLAEVRFGLGVWEQSQQGLQQARQSAAMAGRAWELGEGDLQEASLARRLSLEAEDAELRARLRLLRAQSILGLRGGQA</sequence>
<evidence type="ECO:0000256" key="2">
    <source>
        <dbReference type="ARBA" id="ARBA00022452"/>
    </source>
</evidence>
<evidence type="ECO:0000256" key="7">
    <source>
        <dbReference type="SAM" id="SignalP"/>
    </source>
</evidence>
<dbReference type="GO" id="GO:0015288">
    <property type="term" value="F:porin activity"/>
    <property type="evidence" value="ECO:0007669"/>
    <property type="project" value="TreeGrafter"/>
</dbReference>
<dbReference type="GO" id="GO:0015562">
    <property type="term" value="F:efflux transmembrane transporter activity"/>
    <property type="evidence" value="ECO:0007669"/>
    <property type="project" value="InterPro"/>
</dbReference>
<dbReference type="EMBL" id="SHKX01000011">
    <property type="protein sequence ID" value="RZU47220.1"/>
    <property type="molecule type" value="Genomic_DNA"/>
</dbReference>
<keyword evidence="9" id="KW-1185">Reference proteome</keyword>
<feature type="region of interest" description="Disordered" evidence="6">
    <location>
        <begin position="57"/>
        <end position="78"/>
    </location>
</feature>
<feature type="chain" id="PRO_5020368062" evidence="7">
    <location>
        <begin position="21"/>
        <end position="399"/>
    </location>
</feature>
<evidence type="ECO:0000256" key="6">
    <source>
        <dbReference type="SAM" id="MobiDB-lite"/>
    </source>
</evidence>
<protein>
    <submittedName>
        <fullName evidence="8">Outer membrane efflux protein</fullName>
    </submittedName>
</protein>
<dbReference type="AlphaFoldDB" id="A0A4Q7Z9M4"/>
<evidence type="ECO:0000256" key="5">
    <source>
        <dbReference type="ARBA" id="ARBA00023237"/>
    </source>
</evidence>
<evidence type="ECO:0000256" key="1">
    <source>
        <dbReference type="ARBA" id="ARBA00004442"/>
    </source>
</evidence>
<dbReference type="SUPFAM" id="SSF56954">
    <property type="entry name" value="Outer membrane efflux proteins (OEP)"/>
    <property type="match status" value="1"/>
</dbReference>
<proteinExistence type="predicted"/>
<gene>
    <name evidence="8" type="ORF">EV700_1615</name>
</gene>
<keyword evidence="4" id="KW-0472">Membrane</keyword>
<evidence type="ECO:0000256" key="3">
    <source>
        <dbReference type="ARBA" id="ARBA00022692"/>
    </source>
</evidence>
<feature type="compositionally biased region" description="Polar residues" evidence="6">
    <location>
        <begin position="57"/>
        <end position="75"/>
    </location>
</feature>
<dbReference type="PANTHER" id="PTHR30026:SF20">
    <property type="entry name" value="OUTER MEMBRANE PROTEIN TOLC"/>
    <property type="match status" value="1"/>
</dbReference>
<keyword evidence="3" id="KW-0812">Transmembrane</keyword>
<dbReference type="InterPro" id="IPR051906">
    <property type="entry name" value="TolC-like"/>
</dbReference>
<keyword evidence="2" id="KW-1134">Transmembrane beta strand</keyword>
<dbReference type="Proteomes" id="UP000292423">
    <property type="component" value="Unassembled WGS sequence"/>
</dbReference>
<dbReference type="PANTHER" id="PTHR30026">
    <property type="entry name" value="OUTER MEMBRANE PROTEIN TOLC"/>
    <property type="match status" value="1"/>
</dbReference>
<dbReference type="GO" id="GO:0009279">
    <property type="term" value="C:cell outer membrane"/>
    <property type="evidence" value="ECO:0007669"/>
    <property type="project" value="UniProtKB-SubCell"/>
</dbReference>
<keyword evidence="5" id="KW-0998">Cell outer membrane</keyword>
<feature type="signal peptide" evidence="7">
    <location>
        <begin position="1"/>
        <end position="20"/>
    </location>
</feature>
<dbReference type="Gene3D" id="1.20.1600.10">
    <property type="entry name" value="Outer membrane efflux proteins (OEP)"/>
    <property type="match status" value="1"/>
</dbReference>
<accession>A0A4Q7Z9M4</accession>
<comment type="caution">
    <text evidence="8">The sequence shown here is derived from an EMBL/GenBank/DDBJ whole genome shotgun (WGS) entry which is preliminary data.</text>
</comment>
<evidence type="ECO:0000313" key="9">
    <source>
        <dbReference type="Proteomes" id="UP000292423"/>
    </source>
</evidence>
<evidence type="ECO:0000313" key="8">
    <source>
        <dbReference type="EMBL" id="RZU47220.1"/>
    </source>
</evidence>
<comment type="subcellular location">
    <subcellularLocation>
        <location evidence="1">Cell outer membrane</location>
    </subcellularLocation>
</comment>
<keyword evidence="7" id="KW-0732">Signal</keyword>
<dbReference type="RefSeq" id="WP_130412521.1">
    <property type="nucleotide sequence ID" value="NZ_SHKX01000011.1"/>
</dbReference>
<dbReference type="GO" id="GO:1990281">
    <property type="term" value="C:efflux pump complex"/>
    <property type="evidence" value="ECO:0007669"/>
    <property type="project" value="TreeGrafter"/>
</dbReference>
<organism evidence="8 9">
    <name type="scientific">Fluviicoccus keumensis</name>
    <dbReference type="NCBI Taxonomy" id="1435465"/>
    <lineage>
        <taxon>Bacteria</taxon>
        <taxon>Pseudomonadati</taxon>
        <taxon>Pseudomonadota</taxon>
        <taxon>Gammaproteobacteria</taxon>
        <taxon>Moraxellales</taxon>
        <taxon>Moraxellaceae</taxon>
        <taxon>Fluviicoccus</taxon>
    </lineage>
</organism>
<name>A0A4Q7Z9M4_9GAMM</name>